<proteinExistence type="predicted"/>
<evidence type="ECO:0000256" key="2">
    <source>
        <dbReference type="ARBA" id="ARBA00023034"/>
    </source>
</evidence>
<name>A0A919U1M3_9CELL</name>
<keyword evidence="2" id="KW-0333">Golgi apparatus</keyword>
<dbReference type="EMBL" id="BONO01000002">
    <property type="protein sequence ID" value="GIG35033.1"/>
    <property type="molecule type" value="Genomic_DNA"/>
</dbReference>
<dbReference type="PANTHER" id="PTHR12704">
    <property type="entry name" value="TRANS-GOLGI PROTEIN GMX33"/>
    <property type="match status" value="1"/>
</dbReference>
<evidence type="ECO:0000256" key="3">
    <source>
        <dbReference type="ARBA" id="ARBA00023121"/>
    </source>
</evidence>
<dbReference type="Pfam" id="PF05719">
    <property type="entry name" value="GPP34"/>
    <property type="match status" value="1"/>
</dbReference>
<dbReference type="GO" id="GO:0043001">
    <property type="term" value="P:Golgi to plasma membrane protein transport"/>
    <property type="evidence" value="ECO:0007669"/>
    <property type="project" value="TreeGrafter"/>
</dbReference>
<evidence type="ECO:0008006" key="7">
    <source>
        <dbReference type="Google" id="ProtNLM"/>
    </source>
</evidence>
<dbReference type="Gene3D" id="1.10.3630.10">
    <property type="entry name" value="yeast vps74-n-term truncation variant domain like"/>
    <property type="match status" value="1"/>
</dbReference>
<sequence>MTTLIAEDLLLLLLHDEKGTPTSANLDVALGGALLIELALAEAVVVRERTSMWSSAKVAVTPGAQVADPVLAEALRRVAERERAASDLVNGLGKGARDALTDRLAERGILRRQDDKVLGLFPRTRWPEADGRHEDDVRARLTAVLVQGLDPDARTAALVALLHALGVAPSAVDRGPVPARDVRRRAKEVAEGAWAAKAVQDAITAATTAAMAAIAATTAATTATAGS</sequence>
<reference evidence="5" key="1">
    <citation type="submission" date="2021-01" db="EMBL/GenBank/DDBJ databases">
        <title>Whole genome shotgun sequence of Cellulomonas pakistanensis NBRC 110800.</title>
        <authorList>
            <person name="Komaki H."/>
            <person name="Tamura T."/>
        </authorList>
    </citation>
    <scope>NUCLEOTIDE SEQUENCE</scope>
    <source>
        <strain evidence="5">NBRC 110800</strain>
    </source>
</reference>
<keyword evidence="4" id="KW-0472">Membrane</keyword>
<keyword evidence="3" id="KW-0446">Lipid-binding</keyword>
<dbReference type="RefSeq" id="WP_203667069.1">
    <property type="nucleotide sequence ID" value="NZ_BONO01000002.1"/>
</dbReference>
<evidence type="ECO:0000256" key="1">
    <source>
        <dbReference type="ARBA" id="ARBA00004255"/>
    </source>
</evidence>
<dbReference type="GO" id="GO:0005829">
    <property type="term" value="C:cytosol"/>
    <property type="evidence" value="ECO:0007669"/>
    <property type="project" value="TreeGrafter"/>
</dbReference>
<evidence type="ECO:0000313" key="5">
    <source>
        <dbReference type="EMBL" id="GIG35033.1"/>
    </source>
</evidence>
<dbReference type="GO" id="GO:0012505">
    <property type="term" value="C:endomembrane system"/>
    <property type="evidence" value="ECO:0007669"/>
    <property type="project" value="UniProtKB-ARBA"/>
</dbReference>
<dbReference type="GO" id="GO:0007030">
    <property type="term" value="P:Golgi organization"/>
    <property type="evidence" value="ECO:0007669"/>
    <property type="project" value="TreeGrafter"/>
</dbReference>
<dbReference type="AlphaFoldDB" id="A0A919U1M3"/>
<dbReference type="GO" id="GO:0006890">
    <property type="term" value="P:retrograde vesicle-mediated transport, Golgi to endoplasmic reticulum"/>
    <property type="evidence" value="ECO:0007669"/>
    <property type="project" value="TreeGrafter"/>
</dbReference>
<dbReference type="PANTHER" id="PTHR12704:SF2">
    <property type="entry name" value="GOLGI PHOSPHOPROTEIN 3 HOMOLOG SAURON"/>
    <property type="match status" value="1"/>
</dbReference>
<protein>
    <recommendedName>
        <fullName evidence="7">GPP34 family phosphoprotein</fullName>
    </recommendedName>
</protein>
<evidence type="ECO:0000313" key="6">
    <source>
        <dbReference type="Proteomes" id="UP000642125"/>
    </source>
</evidence>
<accession>A0A919U1M3</accession>
<dbReference type="GO" id="GO:0070273">
    <property type="term" value="F:phosphatidylinositol-4-phosphate binding"/>
    <property type="evidence" value="ECO:0007669"/>
    <property type="project" value="InterPro"/>
</dbReference>
<keyword evidence="6" id="KW-1185">Reference proteome</keyword>
<dbReference type="InterPro" id="IPR008628">
    <property type="entry name" value="GPP34-like"/>
</dbReference>
<evidence type="ECO:0000256" key="4">
    <source>
        <dbReference type="ARBA" id="ARBA00023136"/>
    </source>
</evidence>
<dbReference type="GO" id="GO:0048194">
    <property type="term" value="P:Golgi vesicle budding"/>
    <property type="evidence" value="ECO:0007669"/>
    <property type="project" value="TreeGrafter"/>
</dbReference>
<organism evidence="5 6">
    <name type="scientific">Cellulomonas pakistanensis</name>
    <dbReference type="NCBI Taxonomy" id="992287"/>
    <lineage>
        <taxon>Bacteria</taxon>
        <taxon>Bacillati</taxon>
        <taxon>Actinomycetota</taxon>
        <taxon>Actinomycetes</taxon>
        <taxon>Micrococcales</taxon>
        <taxon>Cellulomonadaceae</taxon>
        <taxon>Cellulomonas</taxon>
    </lineage>
</organism>
<comment type="subcellular location">
    <subcellularLocation>
        <location evidence="1">Golgi apparatus membrane</location>
        <topology evidence="1">Peripheral membrane protein</topology>
        <orientation evidence="1">Cytoplasmic side</orientation>
    </subcellularLocation>
</comment>
<comment type="caution">
    <text evidence="5">The sequence shown here is derived from an EMBL/GenBank/DDBJ whole genome shotgun (WGS) entry which is preliminary data.</text>
</comment>
<gene>
    <name evidence="5" type="ORF">Cpa01nite_04140</name>
</gene>
<dbReference type="Proteomes" id="UP000642125">
    <property type="component" value="Unassembled WGS sequence"/>
</dbReference>
<dbReference type="InterPro" id="IPR038261">
    <property type="entry name" value="GPP34-like_sf"/>
</dbReference>